<dbReference type="Proteomes" id="UP000002383">
    <property type="component" value="Chromosome"/>
</dbReference>
<dbReference type="EC" id="3.4.16.4" evidence="5"/>
<dbReference type="MEROPS" id="S13.003"/>
<feature type="region of interest" description="Disordered" evidence="3">
    <location>
        <begin position="390"/>
        <end position="460"/>
    </location>
</feature>
<dbReference type="Pfam" id="PF02113">
    <property type="entry name" value="Peptidase_S13"/>
    <property type="match status" value="1"/>
</dbReference>
<keyword evidence="2 5" id="KW-0378">Hydrolase</keyword>
<dbReference type="AlphaFoldDB" id="B8GRV5"/>
<organism evidence="5 6">
    <name type="scientific">Thioalkalivibrio sulfidiphilus (strain HL-EbGR7)</name>
    <dbReference type="NCBI Taxonomy" id="396588"/>
    <lineage>
        <taxon>Bacteria</taxon>
        <taxon>Pseudomonadati</taxon>
        <taxon>Pseudomonadota</taxon>
        <taxon>Gammaproteobacteria</taxon>
        <taxon>Chromatiales</taxon>
        <taxon>Ectothiorhodospiraceae</taxon>
        <taxon>Thioalkalivibrio</taxon>
    </lineage>
</organism>
<dbReference type="EMBL" id="CP001339">
    <property type="protein sequence ID" value="ACL72659.1"/>
    <property type="molecule type" value="Genomic_DNA"/>
</dbReference>
<keyword evidence="5" id="KW-0121">Carboxypeptidase</keyword>
<dbReference type="Gene3D" id="3.40.710.10">
    <property type="entry name" value="DD-peptidase/beta-lactamase superfamily"/>
    <property type="match status" value="2"/>
</dbReference>
<dbReference type="InterPro" id="IPR000667">
    <property type="entry name" value="Peptidase_S13"/>
</dbReference>
<dbReference type="InterPro" id="IPR012338">
    <property type="entry name" value="Beta-lactam/transpept-like"/>
</dbReference>
<dbReference type="GO" id="GO:0006508">
    <property type="term" value="P:proteolysis"/>
    <property type="evidence" value="ECO:0007669"/>
    <property type="project" value="InterPro"/>
</dbReference>
<comment type="similarity">
    <text evidence="1">Belongs to the peptidase S13 family.</text>
</comment>
<proteinExistence type="inferred from homology"/>
<evidence type="ECO:0000313" key="6">
    <source>
        <dbReference type="Proteomes" id="UP000002383"/>
    </source>
</evidence>
<dbReference type="Gene3D" id="3.50.80.20">
    <property type="entry name" value="D-Ala-D-Ala carboxypeptidase C, peptidase S13"/>
    <property type="match status" value="1"/>
</dbReference>
<dbReference type="PRINTS" id="PR00922">
    <property type="entry name" value="DADACBPTASE3"/>
</dbReference>
<dbReference type="GO" id="GO:0009002">
    <property type="term" value="F:serine-type D-Ala-D-Ala carboxypeptidase activity"/>
    <property type="evidence" value="ECO:0007669"/>
    <property type="project" value="UniProtKB-EC"/>
</dbReference>
<feature type="signal peptide" evidence="4">
    <location>
        <begin position="1"/>
        <end position="21"/>
    </location>
</feature>
<keyword evidence="6" id="KW-1185">Reference proteome</keyword>
<dbReference type="STRING" id="396588.Tgr7_1575"/>
<dbReference type="KEGG" id="tgr:Tgr7_1575"/>
<accession>B8GRV5</accession>
<name>B8GRV5_THISH</name>
<dbReference type="NCBIfam" id="TIGR00666">
    <property type="entry name" value="PBP4"/>
    <property type="match status" value="1"/>
</dbReference>
<dbReference type="SUPFAM" id="SSF56601">
    <property type="entry name" value="beta-lactamase/transpeptidase-like"/>
    <property type="match status" value="1"/>
</dbReference>
<evidence type="ECO:0000256" key="2">
    <source>
        <dbReference type="ARBA" id="ARBA00022801"/>
    </source>
</evidence>
<feature type="chain" id="PRO_5002870581" evidence="4">
    <location>
        <begin position="22"/>
        <end position="460"/>
    </location>
</feature>
<keyword evidence="4" id="KW-0732">Signal</keyword>
<evidence type="ECO:0000256" key="3">
    <source>
        <dbReference type="SAM" id="MobiDB-lite"/>
    </source>
</evidence>
<keyword evidence="5" id="KW-0645">Protease</keyword>
<evidence type="ECO:0000313" key="5">
    <source>
        <dbReference type="EMBL" id="ACL72659.1"/>
    </source>
</evidence>
<sequence length="460" mass="50509" precursor="true">MLRQILPLILLLLAGLNTASAQNLLPAQVNRVIQAHGMDPARVAIWVQPVNADKPWLAHNPDTALNPASVIKLATSLAALEVLGPAYTWKTRVHLGGPVEQGVLKGDLWLIGGGDPFLVTEEFWKLLGALRRQGIRRIEGDLVFDLSYFRLPDEEPAAFDGQPHRVYNQGPHPLLVNFNALHVEVMPDPDGDAVSAVVDPPIAGLHIDNRLRQRAGPCGGYRLGISYRVLEERTGIGLDGRFPGSCGPHRFARTALTPEAYVHGLFRSLWAQWGGEFEGGWRVDTWSDVEREPTLVHESRPLGELIRLANKHSNNVMTRHFELTLGAETFGMPATPEKGLNAILDYLAARGIDSKGLVLDNAAGLSRHNRVTARQLAGILRAGRQSPLHAGIHLLSGPGRSGRHPAQPLRGRSCRRAHAPQNRFPGRGVQHRRLREDRHRRGRDGGGDGQRPGRAVEHGH</sequence>
<dbReference type="eggNOG" id="COG2027">
    <property type="taxonomic scope" value="Bacteria"/>
</dbReference>
<dbReference type="PANTHER" id="PTHR30023:SF0">
    <property type="entry name" value="PENICILLIN-SENSITIVE CARBOXYPEPTIDASE A"/>
    <property type="match status" value="1"/>
</dbReference>
<dbReference type="HOGENOM" id="CLU_017692_2_1_6"/>
<feature type="compositionally biased region" description="Basic and acidic residues" evidence="3">
    <location>
        <begin position="434"/>
        <end position="446"/>
    </location>
</feature>
<dbReference type="PANTHER" id="PTHR30023">
    <property type="entry name" value="D-ALANYL-D-ALANINE CARBOXYPEPTIDASE"/>
    <property type="match status" value="1"/>
</dbReference>
<gene>
    <name evidence="5" type="ordered locus">Tgr7_1575</name>
</gene>
<reference evidence="5 6" key="1">
    <citation type="journal article" date="2011" name="Stand. Genomic Sci.">
        <title>Complete genome sequence of 'Thioalkalivibrio sulfidophilus' HL-EbGr7.</title>
        <authorList>
            <person name="Muyzer G."/>
            <person name="Sorokin D.Y."/>
            <person name="Mavromatis K."/>
            <person name="Lapidus A."/>
            <person name="Clum A."/>
            <person name="Ivanova N."/>
            <person name="Pati A."/>
            <person name="d'Haeseleer P."/>
            <person name="Woyke T."/>
            <person name="Kyrpides N.C."/>
        </authorList>
    </citation>
    <scope>NUCLEOTIDE SEQUENCE [LARGE SCALE GENOMIC DNA]</scope>
    <source>
        <strain evidence="5 6">HL-EbGR7</strain>
    </source>
</reference>
<evidence type="ECO:0000256" key="1">
    <source>
        <dbReference type="ARBA" id="ARBA00006096"/>
    </source>
</evidence>
<evidence type="ECO:0000256" key="4">
    <source>
        <dbReference type="SAM" id="SignalP"/>
    </source>
</evidence>
<protein>
    <submittedName>
        <fullName evidence="5">Serine-type D-Ala-D-Ala carboxypeptidase</fullName>
        <ecNumber evidence="5">3.4.16.4</ecNumber>
    </submittedName>
</protein>
<dbReference type="GO" id="GO:0000270">
    <property type="term" value="P:peptidoglycan metabolic process"/>
    <property type="evidence" value="ECO:0007669"/>
    <property type="project" value="TreeGrafter"/>
</dbReference>